<gene>
    <name evidence="2" type="ORF">PG986_011600</name>
</gene>
<comment type="caution">
    <text evidence="2">The sequence shown here is derived from an EMBL/GenBank/DDBJ whole genome shotgun (WGS) entry which is preliminary data.</text>
</comment>
<evidence type="ECO:0000313" key="3">
    <source>
        <dbReference type="Proteomes" id="UP001391051"/>
    </source>
</evidence>
<organism evidence="2 3">
    <name type="scientific">Apiospora aurea</name>
    <dbReference type="NCBI Taxonomy" id="335848"/>
    <lineage>
        <taxon>Eukaryota</taxon>
        <taxon>Fungi</taxon>
        <taxon>Dikarya</taxon>
        <taxon>Ascomycota</taxon>
        <taxon>Pezizomycotina</taxon>
        <taxon>Sordariomycetes</taxon>
        <taxon>Xylariomycetidae</taxon>
        <taxon>Amphisphaeriales</taxon>
        <taxon>Apiosporaceae</taxon>
        <taxon>Apiospora</taxon>
    </lineage>
</organism>
<dbReference type="EMBL" id="JAQQWE010000008">
    <property type="protein sequence ID" value="KAK7942487.1"/>
    <property type="molecule type" value="Genomic_DNA"/>
</dbReference>
<accession>A0ABR1PY68</accession>
<name>A0ABR1PY68_9PEZI</name>
<protein>
    <submittedName>
        <fullName evidence="2">Uncharacterized protein</fullName>
    </submittedName>
</protein>
<dbReference type="RefSeq" id="XP_066694518.1">
    <property type="nucleotide sequence ID" value="XM_066847822.1"/>
</dbReference>
<dbReference type="GeneID" id="92080884"/>
<reference evidence="2 3" key="1">
    <citation type="submission" date="2023-01" db="EMBL/GenBank/DDBJ databases">
        <title>Analysis of 21 Apiospora genomes using comparative genomics revels a genus with tremendous synthesis potential of carbohydrate active enzymes and secondary metabolites.</title>
        <authorList>
            <person name="Sorensen T."/>
        </authorList>
    </citation>
    <scope>NUCLEOTIDE SEQUENCE [LARGE SCALE GENOMIC DNA]</scope>
    <source>
        <strain evidence="2 3">CBS 24483</strain>
    </source>
</reference>
<feature type="compositionally biased region" description="Acidic residues" evidence="1">
    <location>
        <begin position="39"/>
        <end position="53"/>
    </location>
</feature>
<dbReference type="Proteomes" id="UP001391051">
    <property type="component" value="Unassembled WGS sequence"/>
</dbReference>
<feature type="region of interest" description="Disordered" evidence="1">
    <location>
        <begin position="32"/>
        <end position="53"/>
    </location>
</feature>
<keyword evidence="3" id="KW-1185">Reference proteome</keyword>
<sequence>MASKSSKMKQWFKQPYRLPYVALRCKRIVPTTARPADTGNDDDENAEAESDDEATVTSSYFLSVAMDGKVSLPTYIKYSSLPAPQISMQPPPMMVLDVLLQICANFREARLILFEIAPRGTSLLSRRGGLKTSRLHGLKLSGAALKLDKVLCMACRVLKSYQKIGKGSHDATKQKEISQRFANNEQIKDAVVLLTRGPATANRTLRRVEKTVRDGVVETLKTRMIHSRQEIDYDGIRTRAELDKNEAQEACGNLHEVAGSVSSRLR</sequence>
<evidence type="ECO:0000313" key="2">
    <source>
        <dbReference type="EMBL" id="KAK7942487.1"/>
    </source>
</evidence>
<proteinExistence type="predicted"/>
<evidence type="ECO:0000256" key="1">
    <source>
        <dbReference type="SAM" id="MobiDB-lite"/>
    </source>
</evidence>